<dbReference type="InterPro" id="IPR036890">
    <property type="entry name" value="HATPase_C_sf"/>
</dbReference>
<dbReference type="OrthoDB" id="21225at2759"/>
<feature type="domain" description="Histidine kinase" evidence="7">
    <location>
        <begin position="1"/>
        <end position="112"/>
    </location>
</feature>
<dbReference type="Proteomes" id="UP000738325">
    <property type="component" value="Unassembled WGS sequence"/>
</dbReference>
<dbReference type="Pfam" id="PF02518">
    <property type="entry name" value="HATPase_c"/>
    <property type="match status" value="1"/>
</dbReference>
<evidence type="ECO:0000256" key="1">
    <source>
        <dbReference type="ARBA" id="ARBA00000085"/>
    </source>
</evidence>
<proteinExistence type="predicted"/>
<dbReference type="Pfam" id="PF00072">
    <property type="entry name" value="Response_reg"/>
    <property type="match status" value="1"/>
</dbReference>
<comment type="caution">
    <text evidence="9">The sequence shown here is derived from an EMBL/GenBank/DDBJ whole genome shotgun (WGS) entry which is preliminary data.</text>
</comment>
<evidence type="ECO:0000256" key="6">
    <source>
        <dbReference type="SAM" id="MobiDB-lite"/>
    </source>
</evidence>
<dbReference type="CDD" id="cd17546">
    <property type="entry name" value="REC_hyHK_CKI1_RcsC-like"/>
    <property type="match status" value="1"/>
</dbReference>
<dbReference type="InterPro" id="IPR005467">
    <property type="entry name" value="His_kinase_dom"/>
</dbReference>
<dbReference type="PANTHER" id="PTHR43047:SF72">
    <property type="entry name" value="OSMOSENSING HISTIDINE PROTEIN KINASE SLN1"/>
    <property type="match status" value="1"/>
</dbReference>
<dbReference type="PRINTS" id="PR00344">
    <property type="entry name" value="BCTRLSENSOR"/>
</dbReference>
<dbReference type="Gene3D" id="3.40.50.2300">
    <property type="match status" value="1"/>
</dbReference>
<dbReference type="SMART" id="SM00448">
    <property type="entry name" value="REC"/>
    <property type="match status" value="1"/>
</dbReference>
<organism evidence="9 10">
    <name type="scientific">Dissophora globulifera</name>
    <dbReference type="NCBI Taxonomy" id="979702"/>
    <lineage>
        <taxon>Eukaryota</taxon>
        <taxon>Fungi</taxon>
        <taxon>Fungi incertae sedis</taxon>
        <taxon>Mucoromycota</taxon>
        <taxon>Mortierellomycotina</taxon>
        <taxon>Mortierellomycetes</taxon>
        <taxon>Mortierellales</taxon>
        <taxon>Mortierellaceae</taxon>
        <taxon>Dissophora</taxon>
    </lineage>
</organism>
<keyword evidence="10" id="KW-1185">Reference proteome</keyword>
<evidence type="ECO:0000256" key="5">
    <source>
        <dbReference type="PROSITE-ProRule" id="PRU00169"/>
    </source>
</evidence>
<feature type="region of interest" description="Disordered" evidence="6">
    <location>
        <begin position="406"/>
        <end position="425"/>
    </location>
</feature>
<evidence type="ECO:0000313" key="10">
    <source>
        <dbReference type="Proteomes" id="UP000738325"/>
    </source>
</evidence>
<dbReference type="EMBL" id="JAAAIP010001742">
    <property type="protein sequence ID" value="KAG0304165.1"/>
    <property type="molecule type" value="Genomic_DNA"/>
</dbReference>
<dbReference type="InterPro" id="IPR001789">
    <property type="entry name" value="Sig_transdc_resp-reg_receiver"/>
</dbReference>
<dbReference type="GO" id="GO:0000155">
    <property type="term" value="F:phosphorelay sensor kinase activity"/>
    <property type="evidence" value="ECO:0007669"/>
    <property type="project" value="TreeGrafter"/>
</dbReference>
<keyword evidence="4" id="KW-0418">Kinase</keyword>
<evidence type="ECO:0000313" key="9">
    <source>
        <dbReference type="EMBL" id="KAG0304165.1"/>
    </source>
</evidence>
<feature type="region of interest" description="Disordered" evidence="6">
    <location>
        <begin position="535"/>
        <end position="576"/>
    </location>
</feature>
<dbReference type="SUPFAM" id="SSF52172">
    <property type="entry name" value="CheY-like"/>
    <property type="match status" value="1"/>
</dbReference>
<dbReference type="InterPro" id="IPR004358">
    <property type="entry name" value="Sig_transdc_His_kin-like_C"/>
</dbReference>
<dbReference type="InterPro" id="IPR003594">
    <property type="entry name" value="HATPase_dom"/>
</dbReference>
<reference evidence="9" key="1">
    <citation type="journal article" date="2020" name="Fungal Divers.">
        <title>Resolving the Mortierellaceae phylogeny through synthesis of multi-gene phylogenetics and phylogenomics.</title>
        <authorList>
            <person name="Vandepol N."/>
            <person name="Liber J."/>
            <person name="Desiro A."/>
            <person name="Na H."/>
            <person name="Kennedy M."/>
            <person name="Barry K."/>
            <person name="Grigoriev I.V."/>
            <person name="Miller A.N."/>
            <person name="O'Donnell K."/>
            <person name="Stajich J.E."/>
            <person name="Bonito G."/>
        </authorList>
    </citation>
    <scope>NUCLEOTIDE SEQUENCE</scope>
    <source>
        <strain evidence="9">REB-010B</strain>
    </source>
</reference>
<keyword evidence="5" id="KW-0597">Phosphoprotein</keyword>
<sequence length="630" mass="69868">LVENALKFTTTGFVEISAVSPPLASFPLKPPQPDFRPILFTVRDTGRGISPEFVQGHLFQRFSQEDPLQVGTGLGLALVKLLVESLGGWLEIWSEGIDGKGCVVRVLIWARPSTHATKSLRNEKGPWQEKSCRFYTGESNVGTDRLWKIMGERIMGEDLNMNVQRGDEQDISPEDMLKDLNDQSRCDLLVINDDLARLKAYLSHWTDQHAAPQAQGSGSKLKPTPILMLTSTAVDKKARILVEAYRKSWQDSGQLEAPALVVLMPKPTGPLKLMRYLRMCLEPDSCTQEEYAASEPVEEEEDEETHPTPFPLLRSITVPNITTLALGTHDGPMLSAGTMMKSSFKFPMSPQGDGTTAGGKIVPPHSPGGLVLPPREDSSAIEESGIQNKSKPKVQRSIRNFQSQRLGSFKGVSSKGPESSERPDRTVSFDVRGELQFSDGVDQLGELKPVPRVLIVEDNVTNRMILRTFLKKRGVSVVEAENGKLGVERFQEEVWRRQGRSGFEFVLMDLQMPVMDGNLATKRIREFEQSMVKQHGLSTPEATVASRENDVRDYSRSSSGNRQGETTHPESEMRGYQPTTIFALTGLAGEEDKRLAFECGVDGYLTKPVSLKTLGGLLSRCHPNYSEDLN</sequence>
<gene>
    <name evidence="9" type="ORF">BGZ99_002484</name>
</gene>
<evidence type="ECO:0000256" key="3">
    <source>
        <dbReference type="ARBA" id="ARBA00022679"/>
    </source>
</evidence>
<evidence type="ECO:0000256" key="4">
    <source>
        <dbReference type="ARBA" id="ARBA00022777"/>
    </source>
</evidence>
<evidence type="ECO:0000256" key="2">
    <source>
        <dbReference type="ARBA" id="ARBA00012438"/>
    </source>
</evidence>
<dbReference type="SUPFAM" id="SSF55874">
    <property type="entry name" value="ATPase domain of HSP90 chaperone/DNA topoisomerase II/histidine kinase"/>
    <property type="match status" value="1"/>
</dbReference>
<comment type="catalytic activity">
    <reaction evidence="1">
        <text>ATP + protein L-histidine = ADP + protein N-phospho-L-histidine.</text>
        <dbReference type="EC" id="2.7.13.3"/>
    </reaction>
</comment>
<dbReference type="SMART" id="SM00387">
    <property type="entry name" value="HATPase_c"/>
    <property type="match status" value="1"/>
</dbReference>
<feature type="region of interest" description="Disordered" evidence="6">
    <location>
        <begin position="290"/>
        <end position="313"/>
    </location>
</feature>
<feature type="non-terminal residue" evidence="9">
    <location>
        <position position="1"/>
    </location>
</feature>
<dbReference type="AlphaFoldDB" id="A0A9P6UJ62"/>
<dbReference type="PROSITE" id="PS50109">
    <property type="entry name" value="HIS_KIN"/>
    <property type="match status" value="1"/>
</dbReference>
<feature type="region of interest" description="Disordered" evidence="6">
    <location>
        <begin position="350"/>
        <end position="396"/>
    </location>
</feature>
<evidence type="ECO:0000259" key="8">
    <source>
        <dbReference type="PROSITE" id="PS50110"/>
    </source>
</evidence>
<keyword evidence="3" id="KW-0808">Transferase</keyword>
<dbReference type="GO" id="GO:0005886">
    <property type="term" value="C:plasma membrane"/>
    <property type="evidence" value="ECO:0007669"/>
    <property type="project" value="TreeGrafter"/>
</dbReference>
<dbReference type="InterPro" id="IPR011006">
    <property type="entry name" value="CheY-like_superfamily"/>
</dbReference>
<dbReference type="PANTHER" id="PTHR43047">
    <property type="entry name" value="TWO-COMPONENT HISTIDINE PROTEIN KINASE"/>
    <property type="match status" value="1"/>
</dbReference>
<evidence type="ECO:0000259" key="7">
    <source>
        <dbReference type="PROSITE" id="PS50109"/>
    </source>
</evidence>
<dbReference type="EC" id="2.7.13.3" evidence="2"/>
<name>A0A9P6UJ62_9FUNG</name>
<accession>A0A9P6UJ62</accession>
<feature type="modified residue" description="4-aspartylphosphate" evidence="5">
    <location>
        <position position="509"/>
    </location>
</feature>
<dbReference type="PROSITE" id="PS50110">
    <property type="entry name" value="RESPONSE_REGULATORY"/>
    <property type="match status" value="1"/>
</dbReference>
<protein>
    <recommendedName>
        <fullName evidence="2">histidine kinase</fullName>
        <ecNumber evidence="2">2.7.13.3</ecNumber>
    </recommendedName>
</protein>
<feature type="domain" description="Response regulatory" evidence="8">
    <location>
        <begin position="452"/>
        <end position="622"/>
    </location>
</feature>
<dbReference type="Gene3D" id="3.30.565.10">
    <property type="entry name" value="Histidine kinase-like ATPase, C-terminal domain"/>
    <property type="match status" value="1"/>
</dbReference>
<dbReference type="GO" id="GO:0009927">
    <property type="term" value="F:histidine phosphotransfer kinase activity"/>
    <property type="evidence" value="ECO:0007669"/>
    <property type="project" value="TreeGrafter"/>
</dbReference>